<protein>
    <recommendedName>
        <fullName evidence="3">N-acetyl-D-glucosamine kinase</fullName>
        <ecNumber evidence="2">2.7.1.59</ecNumber>
    </recommendedName>
    <alternativeName>
        <fullName evidence="4">GlcNAc kinase</fullName>
    </alternativeName>
</protein>
<dbReference type="AlphaFoldDB" id="A0A8I6R9T3"/>
<dbReference type="OMA" id="IETRYDM"/>
<dbReference type="Proteomes" id="UP000494040">
    <property type="component" value="Unassembled WGS sequence"/>
</dbReference>
<name>A0A8I6R9T3_CIMLE</name>
<evidence type="ECO:0000313" key="6">
    <source>
        <dbReference type="EnsemblMetazoa" id="XP_014241889.1"/>
    </source>
</evidence>
<dbReference type="PANTHER" id="PTHR12862">
    <property type="entry name" value="BADF TYPE ATPASE DOMAIN-CONTAINING PROTEIN"/>
    <property type="match status" value="1"/>
</dbReference>
<keyword evidence="7" id="KW-1185">Reference proteome</keyword>
<dbReference type="EnsemblMetazoa" id="XM_014386403.2">
    <property type="protein sequence ID" value="XP_014241889.1"/>
    <property type="gene ID" value="LOC106662354"/>
</dbReference>
<dbReference type="GeneID" id="106662354"/>
<dbReference type="Gene3D" id="3.30.420.40">
    <property type="match status" value="1"/>
</dbReference>
<evidence type="ECO:0000256" key="3">
    <source>
        <dbReference type="ARBA" id="ARBA00014974"/>
    </source>
</evidence>
<evidence type="ECO:0000256" key="4">
    <source>
        <dbReference type="ARBA" id="ARBA00031123"/>
    </source>
</evidence>
<dbReference type="InterPro" id="IPR039758">
    <property type="entry name" value="NAGK-like"/>
</dbReference>
<proteinExistence type="inferred from homology"/>
<comment type="similarity">
    <text evidence="1">Belongs to the eukaryotic-type N-acetylglucosamine kinase family.</text>
</comment>
<dbReference type="InterPro" id="IPR043129">
    <property type="entry name" value="ATPase_NBD"/>
</dbReference>
<dbReference type="GO" id="GO:0045127">
    <property type="term" value="F:N-acetylglucosamine kinase activity"/>
    <property type="evidence" value="ECO:0007669"/>
    <property type="project" value="UniProtKB-EC"/>
</dbReference>
<sequence length="342" mass="37600">MAQDIFGGVEGGASVSSIVLLDSNGKCLAEAFGPGTNFWTIGMVETRNRIVTLVENALKKANLPTNTKLKCLCLSLSGIAEESSTEELERGFFENYPGLCDQYVLCSDTMGPLATVKEGGGVVLIAGTGSNALVINPDGTQFSCGGWGYMLGDEGSAYWISHKALKIYFNHADRLETVPYGYDTDILWETIKTFFGIKNRLQLLPHLYKNFDKSKFAQLCKVLSEKAREGDLLCKWIFEKAGEELAKYLTALSHNIVPELLEAEGGLAVVCVGSVWKSWDLLRTGFMNQFQQDSGKITQFSLLVLQRSAAIGAAYMAANAACCNVHKDYENNYKTFHHHKKV</sequence>
<evidence type="ECO:0000259" key="5">
    <source>
        <dbReference type="Pfam" id="PF01869"/>
    </source>
</evidence>
<evidence type="ECO:0000256" key="1">
    <source>
        <dbReference type="ARBA" id="ARBA00006198"/>
    </source>
</evidence>
<dbReference type="InterPro" id="IPR002731">
    <property type="entry name" value="ATPase_BadF"/>
</dbReference>
<dbReference type="PANTHER" id="PTHR12862:SF0">
    <property type="entry name" value="N-ACETYL-D-GLUCOSAMINE KINASE"/>
    <property type="match status" value="1"/>
</dbReference>
<dbReference type="CDD" id="cd24078">
    <property type="entry name" value="ASKHA_NBD_NAGK_meta"/>
    <property type="match status" value="1"/>
</dbReference>
<feature type="domain" description="ATPase BadF/BadG/BcrA/BcrD type" evidence="5">
    <location>
        <begin position="8"/>
        <end position="316"/>
    </location>
</feature>
<dbReference type="EC" id="2.7.1.59" evidence="2"/>
<dbReference type="KEGG" id="clec:106662354"/>
<accession>A0A8I6R9T3</accession>
<evidence type="ECO:0000256" key="2">
    <source>
        <dbReference type="ARBA" id="ARBA00012122"/>
    </source>
</evidence>
<organism evidence="6 7">
    <name type="scientific">Cimex lectularius</name>
    <name type="common">Bed bug</name>
    <name type="synonym">Acanthia lectularia</name>
    <dbReference type="NCBI Taxonomy" id="79782"/>
    <lineage>
        <taxon>Eukaryota</taxon>
        <taxon>Metazoa</taxon>
        <taxon>Ecdysozoa</taxon>
        <taxon>Arthropoda</taxon>
        <taxon>Hexapoda</taxon>
        <taxon>Insecta</taxon>
        <taxon>Pterygota</taxon>
        <taxon>Neoptera</taxon>
        <taxon>Paraneoptera</taxon>
        <taxon>Hemiptera</taxon>
        <taxon>Heteroptera</taxon>
        <taxon>Panheteroptera</taxon>
        <taxon>Cimicomorpha</taxon>
        <taxon>Cimicidae</taxon>
        <taxon>Cimex</taxon>
    </lineage>
</organism>
<reference evidence="6" key="1">
    <citation type="submission" date="2022-01" db="UniProtKB">
        <authorList>
            <consortium name="EnsemblMetazoa"/>
        </authorList>
    </citation>
    <scope>IDENTIFICATION</scope>
</reference>
<dbReference type="Pfam" id="PF01869">
    <property type="entry name" value="BcrAD_BadFG"/>
    <property type="match status" value="1"/>
</dbReference>
<evidence type="ECO:0000313" key="7">
    <source>
        <dbReference type="Proteomes" id="UP000494040"/>
    </source>
</evidence>
<dbReference type="RefSeq" id="XP_014241889.1">
    <property type="nucleotide sequence ID" value="XM_014386403.2"/>
</dbReference>
<dbReference type="OrthoDB" id="311172at2759"/>
<dbReference type="SUPFAM" id="SSF53067">
    <property type="entry name" value="Actin-like ATPase domain"/>
    <property type="match status" value="2"/>
</dbReference>